<dbReference type="EMBL" id="LDUG01000018">
    <property type="protein sequence ID" value="KVW96995.1"/>
    <property type="molecule type" value="Genomic_DNA"/>
</dbReference>
<keyword evidence="3 5" id="KW-0133">Cell shape</keyword>
<dbReference type="RefSeq" id="WP_059753308.1">
    <property type="nucleotide sequence ID" value="NZ_LDUG01000018.1"/>
</dbReference>
<dbReference type="PANTHER" id="PTHR34138">
    <property type="entry name" value="CELL SHAPE-DETERMINING PROTEIN MREC"/>
    <property type="match status" value="1"/>
</dbReference>
<evidence type="ECO:0000256" key="1">
    <source>
        <dbReference type="ARBA" id="ARBA00009369"/>
    </source>
</evidence>
<dbReference type="PANTHER" id="PTHR34138:SF1">
    <property type="entry name" value="CELL SHAPE-DETERMINING PROTEIN MREC"/>
    <property type="match status" value="1"/>
</dbReference>
<evidence type="ECO:0000313" key="7">
    <source>
        <dbReference type="EMBL" id="KVW96995.1"/>
    </source>
</evidence>
<feature type="domain" description="Rod shape-determining protein MreC beta-barrel core" evidence="6">
    <location>
        <begin position="132"/>
        <end position="272"/>
    </location>
</feature>
<dbReference type="InterPro" id="IPR042175">
    <property type="entry name" value="Cell/Rod_MreC_2"/>
</dbReference>
<protein>
    <recommendedName>
        <fullName evidence="2 5">Cell shape-determining protein MreC</fullName>
    </recommendedName>
    <alternativeName>
        <fullName evidence="4 5">Cell shape protein MreC</fullName>
    </alternativeName>
</protein>
<dbReference type="Gene3D" id="2.40.10.340">
    <property type="entry name" value="Rod shape-determining protein MreC, domain 1"/>
    <property type="match status" value="1"/>
</dbReference>
<comment type="function">
    <text evidence="5">Involved in formation and maintenance of cell shape.</text>
</comment>
<dbReference type="Proteomes" id="UP000064243">
    <property type="component" value="Unassembled WGS sequence"/>
</dbReference>
<keyword evidence="8" id="KW-1185">Reference proteome</keyword>
<name>A0A106BR57_THIDE</name>
<dbReference type="InterPro" id="IPR007221">
    <property type="entry name" value="MreC"/>
</dbReference>
<comment type="caution">
    <text evidence="7">The sequence shown here is derived from an EMBL/GenBank/DDBJ whole genome shotgun (WGS) entry which is preliminary data.</text>
</comment>
<dbReference type="PATRIC" id="fig|36861.3.peg.699"/>
<sequence>MAMPGQLMFARRLGPTARLLIWLLVGVSCVVADVRYHALEGLRSGFSLLLQPARAAMRAPTDIAAELGGFFVRHRLLQKERDTLLIERAQLMVSVNAAQELARENTELRTLLQLQSRPGQQVVHAALLYQGHDWFAQRITLDQGGNAELRSGLPVVDASGLMGQVSRVYPGSSEVTLVSSPQQLTPVMVERTGQRGLAAGSGQGQMELRYMPAQTDIRAGDRLLTSGIDRVYPAGIPVARVSRVSRSQSSPYLRVESLPLAGLDRSRAVLVLIAEPQVATP</sequence>
<comment type="similarity">
    <text evidence="1 5">Belongs to the MreC family.</text>
</comment>
<dbReference type="STRING" id="1123392.GCA_000376425_00804"/>
<dbReference type="PIRSF" id="PIRSF038471">
    <property type="entry name" value="MreC"/>
    <property type="match status" value="1"/>
</dbReference>
<accession>A0A106BR57</accession>
<dbReference type="Pfam" id="PF04085">
    <property type="entry name" value="MreC"/>
    <property type="match status" value="1"/>
</dbReference>
<evidence type="ECO:0000256" key="5">
    <source>
        <dbReference type="PIRNR" id="PIRNR038471"/>
    </source>
</evidence>
<dbReference type="GO" id="GO:0008360">
    <property type="term" value="P:regulation of cell shape"/>
    <property type="evidence" value="ECO:0007669"/>
    <property type="project" value="UniProtKB-KW"/>
</dbReference>
<dbReference type="AlphaFoldDB" id="A0A106BR57"/>
<dbReference type="OrthoDB" id="9808025at2"/>
<dbReference type="Gene3D" id="2.40.10.350">
    <property type="entry name" value="Rod shape-determining protein MreC, domain 2"/>
    <property type="match status" value="1"/>
</dbReference>
<evidence type="ECO:0000256" key="3">
    <source>
        <dbReference type="ARBA" id="ARBA00022960"/>
    </source>
</evidence>
<gene>
    <name evidence="7" type="ORF">ABW22_06170</name>
</gene>
<evidence type="ECO:0000256" key="2">
    <source>
        <dbReference type="ARBA" id="ARBA00013855"/>
    </source>
</evidence>
<evidence type="ECO:0000259" key="6">
    <source>
        <dbReference type="Pfam" id="PF04085"/>
    </source>
</evidence>
<dbReference type="InterPro" id="IPR042177">
    <property type="entry name" value="Cell/Rod_1"/>
</dbReference>
<dbReference type="NCBIfam" id="TIGR00219">
    <property type="entry name" value="mreC"/>
    <property type="match status" value="1"/>
</dbReference>
<dbReference type="GO" id="GO:0005886">
    <property type="term" value="C:plasma membrane"/>
    <property type="evidence" value="ECO:0007669"/>
    <property type="project" value="TreeGrafter"/>
</dbReference>
<proteinExistence type="inferred from homology"/>
<dbReference type="InterPro" id="IPR055342">
    <property type="entry name" value="MreC_beta-barrel_core"/>
</dbReference>
<organism evidence="7 8">
    <name type="scientific">Thiobacillus denitrificans</name>
    <dbReference type="NCBI Taxonomy" id="36861"/>
    <lineage>
        <taxon>Bacteria</taxon>
        <taxon>Pseudomonadati</taxon>
        <taxon>Pseudomonadota</taxon>
        <taxon>Betaproteobacteria</taxon>
        <taxon>Nitrosomonadales</taxon>
        <taxon>Thiobacillaceae</taxon>
        <taxon>Thiobacillus</taxon>
    </lineage>
</organism>
<evidence type="ECO:0000313" key="8">
    <source>
        <dbReference type="Proteomes" id="UP000064243"/>
    </source>
</evidence>
<evidence type="ECO:0000256" key="4">
    <source>
        <dbReference type="ARBA" id="ARBA00032089"/>
    </source>
</evidence>
<reference evidence="7 8" key="1">
    <citation type="journal article" date="2015" name="Appl. Environ. Microbiol.">
        <title>Aerobic and Anaerobic Thiosulfate Oxidation by a Cold-Adapted, Subglacial Chemoautotroph.</title>
        <authorList>
            <person name="Harrold Z.R."/>
            <person name="Skidmore M.L."/>
            <person name="Hamilton T.L."/>
            <person name="Desch L."/>
            <person name="Amada K."/>
            <person name="van Gelder W."/>
            <person name="Glover K."/>
            <person name="Roden E.E."/>
            <person name="Boyd E.S."/>
        </authorList>
    </citation>
    <scope>NUCLEOTIDE SEQUENCE [LARGE SCALE GENOMIC DNA]</scope>
    <source>
        <strain evidence="7 8">RG</strain>
    </source>
</reference>